<proteinExistence type="predicted"/>
<protein>
    <submittedName>
        <fullName evidence="1">Uncharacterized protein</fullName>
    </submittedName>
</protein>
<evidence type="ECO:0000313" key="1">
    <source>
        <dbReference type="EMBL" id="KAI4325671.1"/>
    </source>
</evidence>
<dbReference type="EMBL" id="CM042888">
    <property type="protein sequence ID" value="KAI4325671.1"/>
    <property type="molecule type" value="Genomic_DNA"/>
</dbReference>
<keyword evidence="2" id="KW-1185">Reference proteome</keyword>
<comment type="caution">
    <text evidence="1">The sequence shown here is derived from an EMBL/GenBank/DDBJ whole genome shotgun (WGS) entry which is preliminary data.</text>
</comment>
<name>A0ACB9MNJ1_9MYRT</name>
<organism evidence="1 2">
    <name type="scientific">Melastoma candidum</name>
    <dbReference type="NCBI Taxonomy" id="119954"/>
    <lineage>
        <taxon>Eukaryota</taxon>
        <taxon>Viridiplantae</taxon>
        <taxon>Streptophyta</taxon>
        <taxon>Embryophyta</taxon>
        <taxon>Tracheophyta</taxon>
        <taxon>Spermatophyta</taxon>
        <taxon>Magnoliopsida</taxon>
        <taxon>eudicotyledons</taxon>
        <taxon>Gunneridae</taxon>
        <taxon>Pentapetalae</taxon>
        <taxon>rosids</taxon>
        <taxon>malvids</taxon>
        <taxon>Myrtales</taxon>
        <taxon>Melastomataceae</taxon>
        <taxon>Melastomatoideae</taxon>
        <taxon>Melastomateae</taxon>
        <taxon>Melastoma</taxon>
    </lineage>
</organism>
<gene>
    <name evidence="1" type="ORF">MLD38_031050</name>
</gene>
<evidence type="ECO:0000313" key="2">
    <source>
        <dbReference type="Proteomes" id="UP001057402"/>
    </source>
</evidence>
<dbReference type="Proteomes" id="UP001057402">
    <property type="component" value="Chromosome 9"/>
</dbReference>
<sequence>MSSSSSSSSFALQISKIFSYASMRNMWLSYSFSYRGLRSIQTDLPSLDGTTTMHCWVPKSPDPNKPNLLLVHGIGSNALWQWNEFVSPFVPHFNLYVPDLLFFGNSYSSLPDRSVLFQSRSLALLMDSLRVPKMNVIGLSYGGFVAYGLASEFPDRVDKLVLCAAGVCMEEKDLEEGMFQVRSVDEAVSMLFPQTPEKVHAMLEVVFYRPAKRVPEFFLQDLIDSMFKPNLKEKTELVIALHKGRKLSDLLKITQPTLIIWGEQDKVFPLELAHRLVRHLDGKPQLAIVKDAGHAINVEKPKEMLKHMMAFLVEPPS</sequence>
<reference evidence="2" key="1">
    <citation type="journal article" date="2023" name="Front. Plant Sci.">
        <title>Chromosomal-level genome assembly of Melastoma candidum provides insights into trichome evolution.</title>
        <authorList>
            <person name="Zhong Y."/>
            <person name="Wu W."/>
            <person name="Sun C."/>
            <person name="Zou P."/>
            <person name="Liu Y."/>
            <person name="Dai S."/>
            <person name="Zhou R."/>
        </authorList>
    </citation>
    <scope>NUCLEOTIDE SEQUENCE [LARGE SCALE GENOMIC DNA]</scope>
</reference>
<accession>A0ACB9MNJ1</accession>